<dbReference type="GO" id="GO:0000776">
    <property type="term" value="C:kinetochore"/>
    <property type="evidence" value="ECO:0007669"/>
    <property type="project" value="UniProtKB-KW"/>
</dbReference>
<keyword evidence="4" id="KW-0137">Centromere</keyword>
<comment type="caution">
    <text evidence="7">The sequence shown here is derived from an EMBL/GenBank/DDBJ whole genome shotgun (WGS) entry which is preliminary data.</text>
</comment>
<dbReference type="GO" id="GO:0051754">
    <property type="term" value="P:meiotic sister chromatid cohesion, centromeric"/>
    <property type="evidence" value="ECO:0007669"/>
    <property type="project" value="TreeGrafter"/>
</dbReference>
<dbReference type="GO" id="GO:0032991">
    <property type="term" value="C:protein-containing complex"/>
    <property type="evidence" value="ECO:0007669"/>
    <property type="project" value="UniProtKB-ARBA"/>
</dbReference>
<keyword evidence="5" id="KW-0547">Nucleotide-binding</keyword>
<keyword evidence="5" id="KW-0067">ATP-binding</keyword>
<dbReference type="InterPro" id="IPR011009">
    <property type="entry name" value="Kinase-like_dom_sf"/>
</dbReference>
<evidence type="ECO:0000256" key="4">
    <source>
        <dbReference type="ARBA" id="ARBA00023328"/>
    </source>
</evidence>
<reference evidence="7 8" key="1">
    <citation type="journal article" date="2014" name="PLoS Genet.">
        <title>The Genome of Spironucleus salmonicida Highlights a Fish Pathogen Adapted to Fluctuating Environments.</title>
        <authorList>
            <person name="Xu F."/>
            <person name="Jerlstrom-Hultqvist J."/>
            <person name="Einarsson E."/>
            <person name="Astvaldsson A."/>
            <person name="Svard S.G."/>
            <person name="Andersson J.O."/>
        </authorList>
    </citation>
    <scope>NUCLEOTIDE SEQUENCE [LARGE SCALE GENOMIC DNA]</scope>
    <source>
        <strain evidence="7 8">ATCC 50377</strain>
    </source>
</reference>
<keyword evidence="7" id="KW-0808">Transferase</keyword>
<dbReference type="Proteomes" id="UP000018208">
    <property type="component" value="Unassembled WGS sequence"/>
</dbReference>
<feature type="domain" description="Protein kinase" evidence="6">
    <location>
        <begin position="262"/>
        <end position="539"/>
    </location>
</feature>
<dbReference type="Gene3D" id="1.10.510.10">
    <property type="entry name" value="Transferase(Phosphotransferase) domain 1"/>
    <property type="match status" value="1"/>
</dbReference>
<dbReference type="GeneID" id="94297222"/>
<keyword evidence="7" id="KW-0418">Kinase</keyword>
<dbReference type="GO" id="GO:0004672">
    <property type="term" value="F:protein kinase activity"/>
    <property type="evidence" value="ECO:0007669"/>
    <property type="project" value="InterPro"/>
</dbReference>
<dbReference type="Gene3D" id="3.30.200.20">
    <property type="entry name" value="Phosphorylase Kinase, domain 1"/>
    <property type="match status" value="1"/>
</dbReference>
<dbReference type="PROSITE" id="PS00107">
    <property type="entry name" value="PROTEIN_KINASE_ATP"/>
    <property type="match status" value="1"/>
</dbReference>
<dbReference type="InterPro" id="IPR015661">
    <property type="entry name" value="Bub1/Mad3"/>
</dbReference>
<dbReference type="SUPFAM" id="SSF56112">
    <property type="entry name" value="Protein kinase-like (PK-like)"/>
    <property type="match status" value="1"/>
</dbReference>
<dbReference type="InterPro" id="IPR000719">
    <property type="entry name" value="Prot_kinase_dom"/>
</dbReference>
<proteinExistence type="predicted"/>
<dbReference type="Pfam" id="PF00069">
    <property type="entry name" value="Pkinase"/>
    <property type="match status" value="1"/>
</dbReference>
<accession>A0A9P8LVV7</accession>
<evidence type="ECO:0000313" key="7">
    <source>
        <dbReference type="EMBL" id="KAH0575564.1"/>
    </source>
</evidence>
<keyword evidence="2" id="KW-0158">Chromosome</keyword>
<evidence type="ECO:0000259" key="6">
    <source>
        <dbReference type="PROSITE" id="PS50011"/>
    </source>
</evidence>
<keyword evidence="3" id="KW-0995">Kinetochore</keyword>
<evidence type="ECO:0000256" key="5">
    <source>
        <dbReference type="PROSITE-ProRule" id="PRU10141"/>
    </source>
</evidence>
<gene>
    <name evidence="7" type="ORF">SS50377_23199</name>
</gene>
<dbReference type="PROSITE" id="PS50011">
    <property type="entry name" value="PROTEIN_KINASE_DOM"/>
    <property type="match status" value="1"/>
</dbReference>
<dbReference type="KEGG" id="ssao:94297222"/>
<dbReference type="GO" id="GO:0007094">
    <property type="term" value="P:mitotic spindle assembly checkpoint signaling"/>
    <property type="evidence" value="ECO:0007669"/>
    <property type="project" value="InterPro"/>
</dbReference>
<keyword evidence="8" id="KW-1185">Reference proteome</keyword>
<organism evidence="7 8">
    <name type="scientific">Spironucleus salmonicida</name>
    <dbReference type="NCBI Taxonomy" id="348837"/>
    <lineage>
        <taxon>Eukaryota</taxon>
        <taxon>Metamonada</taxon>
        <taxon>Diplomonadida</taxon>
        <taxon>Hexamitidae</taxon>
        <taxon>Hexamitinae</taxon>
        <taxon>Spironucleus</taxon>
    </lineage>
</organism>
<comment type="subcellular location">
    <subcellularLocation>
        <location evidence="1">Chromosome</location>
        <location evidence="1">Centromere</location>
        <location evidence="1">Kinetochore</location>
    </subcellularLocation>
</comment>
<evidence type="ECO:0000256" key="1">
    <source>
        <dbReference type="ARBA" id="ARBA00004629"/>
    </source>
</evidence>
<evidence type="ECO:0000256" key="2">
    <source>
        <dbReference type="ARBA" id="ARBA00022454"/>
    </source>
</evidence>
<sequence length="539" mass="63328">MKTQSLSQTRLHETMIITYSQIKENIVNHRLLQTPDSRKILKQQIRLYLNQNKYQKTEQIIEIAIYYLNMFRDGDQYIQWLNKYNIGNGQEKFYYGLLKYYLGRQQLQNINKTYYSLPYSLKQSKLIQKIQKKAMRLQNISFTESLNDTSISSQTTPISQLATQLEEYRYLYYLQAEFSNYLSSIRQINPYLILGQNKFIVSKMCNYISPLNHISVYYQFHQKIKITQQIYIPNNTKLKIVYLEFITKINSNQPIQIKNYEIQVLKQLGQGGFGIVKAGKINNENIALKFYTREKDNLQVIDYGVSASFLREVYILALLQNNSQLNYFPSFYCGIVSQYDGCVILQQRLRGRSLYELMKDNMKYKGVSSTCFQEEQVILYFLQMLIIIRQLVVNHIIHCDCKIDNWMINNGQIYIIDFGKAINLQLFRVDNNIVQFPGDCLNSVSPSPSCAEAWAFEADFCALASCLFSLVQGRLLVKEDIIDNQVVMKASKYMKKSQLIHITIQQLLFSEMKYITYDQQQQEALEQIDELIQQFSIND</sequence>
<protein>
    <submittedName>
        <fullName evidence="7">Kinase</fullName>
    </submittedName>
</protein>
<dbReference type="PANTHER" id="PTHR14030">
    <property type="entry name" value="MITOTIC CHECKPOINT SERINE/THREONINE-PROTEIN KINASE BUB1"/>
    <property type="match status" value="1"/>
</dbReference>
<feature type="binding site" evidence="5">
    <location>
        <position position="289"/>
    </location>
    <ligand>
        <name>ATP</name>
        <dbReference type="ChEBI" id="CHEBI:30616"/>
    </ligand>
</feature>
<dbReference type="InterPro" id="IPR017441">
    <property type="entry name" value="Protein_kinase_ATP_BS"/>
</dbReference>
<dbReference type="SMART" id="SM00220">
    <property type="entry name" value="S_TKc"/>
    <property type="match status" value="1"/>
</dbReference>
<name>A0A9P8LVV7_9EUKA</name>
<dbReference type="EMBL" id="AUWU02000003">
    <property type="protein sequence ID" value="KAH0575564.1"/>
    <property type="molecule type" value="Genomic_DNA"/>
</dbReference>
<dbReference type="RefSeq" id="XP_067766337.1">
    <property type="nucleotide sequence ID" value="XM_067907069.1"/>
</dbReference>
<dbReference type="OrthoDB" id="248495at2759"/>
<dbReference type="AlphaFoldDB" id="A0A9P8LVV7"/>
<dbReference type="PANTHER" id="PTHR14030:SF4">
    <property type="entry name" value="BUB1 KINASE, ISOFORM A-RELATED"/>
    <property type="match status" value="1"/>
</dbReference>
<evidence type="ECO:0000313" key="8">
    <source>
        <dbReference type="Proteomes" id="UP000018208"/>
    </source>
</evidence>
<evidence type="ECO:0000256" key="3">
    <source>
        <dbReference type="ARBA" id="ARBA00022838"/>
    </source>
</evidence>
<dbReference type="GO" id="GO:0005524">
    <property type="term" value="F:ATP binding"/>
    <property type="evidence" value="ECO:0007669"/>
    <property type="project" value="UniProtKB-UniRule"/>
</dbReference>